<dbReference type="AlphaFoldDB" id="A0A7S3DY27"/>
<dbReference type="EMBL" id="HBHT01038268">
    <property type="protein sequence ID" value="CAD9992117.1"/>
    <property type="molecule type" value="Transcribed_RNA"/>
</dbReference>
<sequence length="333" mass="37218">MAAQEFEYHRLGGDKKNEESWAHDFMFSSVDEHFVETLKQRIPKEIGCAFAASLVISPLVGIIDKCIVQDISGAPKFMTAFGSAGREMLLTPKSFYGSLAFRLTVGVYFGTYAIANLTEAVMTANKIRGYNERKQIKVVAASAANISLLTWRDAVFARMYTTPGLTTPTTPLRTLSLFAARDSGTMFATFYLAPRVAEFLKKEHGVEKNAAELGCALGIPMLAQFATAPMHIHAMHYYQAPQATTSEQMQMVKNEFMTVSMARALRILPAFGLGSYVNNKFRELFIRSHDENKLLTKRFTRFLENNKHLEPHLTRHVTRFSLDGESPGKPKAP</sequence>
<organism evidence="1">
    <name type="scientific">Entomoneis paludosa</name>
    <dbReference type="NCBI Taxonomy" id="265537"/>
    <lineage>
        <taxon>Eukaryota</taxon>
        <taxon>Sar</taxon>
        <taxon>Stramenopiles</taxon>
        <taxon>Ochrophyta</taxon>
        <taxon>Bacillariophyta</taxon>
        <taxon>Bacillariophyceae</taxon>
        <taxon>Bacillariophycidae</taxon>
        <taxon>Entomoneidaceae</taxon>
        <taxon>Entomoneis</taxon>
    </lineage>
</organism>
<name>A0A7S3DY27_9STRA</name>
<gene>
    <name evidence="1" type="ORF">APAL1065_LOCUS25711</name>
</gene>
<proteinExistence type="predicted"/>
<dbReference type="PANTHER" id="PTHR37845">
    <property type="entry name" value="SEQUENCE ORPHAN"/>
    <property type="match status" value="1"/>
</dbReference>
<reference evidence="1" key="1">
    <citation type="submission" date="2021-01" db="EMBL/GenBank/DDBJ databases">
        <authorList>
            <person name="Corre E."/>
            <person name="Pelletier E."/>
            <person name="Niang G."/>
            <person name="Scheremetjew M."/>
            <person name="Finn R."/>
            <person name="Kale V."/>
            <person name="Holt S."/>
            <person name="Cochrane G."/>
            <person name="Meng A."/>
            <person name="Brown T."/>
            <person name="Cohen L."/>
        </authorList>
    </citation>
    <scope>NUCLEOTIDE SEQUENCE</scope>
    <source>
        <strain evidence="1">CCMP125</strain>
    </source>
</reference>
<evidence type="ECO:0000313" key="1">
    <source>
        <dbReference type="EMBL" id="CAD9992117.1"/>
    </source>
</evidence>
<dbReference type="InterPro" id="IPR038781">
    <property type="entry name" value="C365.16-ike"/>
</dbReference>
<dbReference type="GO" id="GO:0005739">
    <property type="term" value="C:mitochondrion"/>
    <property type="evidence" value="ECO:0007669"/>
    <property type="project" value="TreeGrafter"/>
</dbReference>
<protein>
    <submittedName>
        <fullName evidence="1">Uncharacterized protein</fullName>
    </submittedName>
</protein>
<accession>A0A7S3DY27</accession>
<dbReference type="PANTHER" id="PTHR37845:SF1">
    <property type="entry name" value="SEQUENCE ORPHAN"/>
    <property type="match status" value="1"/>
</dbReference>